<gene>
    <name evidence="7" type="ORF">METZ01_LOCUS17005</name>
</gene>
<evidence type="ECO:0000256" key="4">
    <source>
        <dbReference type="ARBA" id="ARBA00023136"/>
    </source>
</evidence>
<evidence type="ECO:0000256" key="1">
    <source>
        <dbReference type="ARBA" id="ARBA00004141"/>
    </source>
</evidence>
<protein>
    <recommendedName>
        <fullName evidence="6">EamA domain-containing protein</fullName>
    </recommendedName>
</protein>
<feature type="transmembrane region" description="Helical" evidence="5">
    <location>
        <begin position="171"/>
        <end position="192"/>
    </location>
</feature>
<keyword evidence="2 5" id="KW-0812">Transmembrane</keyword>
<dbReference type="Pfam" id="PF00892">
    <property type="entry name" value="EamA"/>
    <property type="match status" value="2"/>
</dbReference>
<dbReference type="SUPFAM" id="SSF103481">
    <property type="entry name" value="Multidrug resistance efflux transporter EmrE"/>
    <property type="match status" value="2"/>
</dbReference>
<keyword evidence="4 5" id="KW-0472">Membrane</keyword>
<feature type="transmembrane region" description="Helical" evidence="5">
    <location>
        <begin position="145"/>
        <end position="165"/>
    </location>
</feature>
<feature type="domain" description="EamA" evidence="6">
    <location>
        <begin position="144"/>
        <end position="274"/>
    </location>
</feature>
<proteinExistence type="predicted"/>
<organism evidence="7">
    <name type="scientific">marine metagenome</name>
    <dbReference type="NCBI Taxonomy" id="408172"/>
    <lineage>
        <taxon>unclassified sequences</taxon>
        <taxon>metagenomes</taxon>
        <taxon>ecological metagenomes</taxon>
    </lineage>
</organism>
<dbReference type="GO" id="GO:0016020">
    <property type="term" value="C:membrane"/>
    <property type="evidence" value="ECO:0007669"/>
    <property type="project" value="UniProtKB-SubCell"/>
</dbReference>
<accession>A0A381PAZ7</accession>
<dbReference type="Gene3D" id="1.10.3730.20">
    <property type="match status" value="1"/>
</dbReference>
<keyword evidence="3 5" id="KW-1133">Transmembrane helix</keyword>
<dbReference type="EMBL" id="UINC01000928">
    <property type="protein sequence ID" value="SUZ64151.1"/>
    <property type="molecule type" value="Genomic_DNA"/>
</dbReference>
<feature type="transmembrane region" description="Helical" evidence="5">
    <location>
        <begin position="32"/>
        <end position="51"/>
    </location>
</feature>
<dbReference type="InterPro" id="IPR037185">
    <property type="entry name" value="EmrE-like"/>
</dbReference>
<reference evidence="7" key="1">
    <citation type="submission" date="2018-05" db="EMBL/GenBank/DDBJ databases">
        <authorList>
            <person name="Lanie J.A."/>
            <person name="Ng W.-L."/>
            <person name="Kazmierczak K.M."/>
            <person name="Andrzejewski T.M."/>
            <person name="Davidsen T.M."/>
            <person name="Wayne K.J."/>
            <person name="Tettelin H."/>
            <person name="Glass J.I."/>
            <person name="Rusch D."/>
            <person name="Podicherti R."/>
            <person name="Tsui H.-C.T."/>
            <person name="Winkler M.E."/>
        </authorList>
    </citation>
    <scope>NUCLEOTIDE SEQUENCE</scope>
</reference>
<dbReference type="PANTHER" id="PTHR32322">
    <property type="entry name" value="INNER MEMBRANE TRANSPORTER"/>
    <property type="match status" value="1"/>
</dbReference>
<evidence type="ECO:0000259" key="6">
    <source>
        <dbReference type="Pfam" id="PF00892"/>
    </source>
</evidence>
<feature type="transmembrane region" description="Helical" evidence="5">
    <location>
        <begin position="258"/>
        <end position="275"/>
    </location>
</feature>
<feature type="domain" description="EamA" evidence="6">
    <location>
        <begin position="3"/>
        <end position="131"/>
    </location>
</feature>
<dbReference type="InterPro" id="IPR000620">
    <property type="entry name" value="EamA_dom"/>
</dbReference>
<comment type="subcellular location">
    <subcellularLocation>
        <location evidence="1">Membrane</location>
        <topology evidence="1">Multi-pass membrane protein</topology>
    </subcellularLocation>
</comment>
<name>A0A381PAZ7_9ZZZZ</name>
<feature type="transmembrane region" description="Helical" evidence="5">
    <location>
        <begin position="232"/>
        <end position="251"/>
    </location>
</feature>
<evidence type="ECO:0000313" key="7">
    <source>
        <dbReference type="EMBL" id="SUZ64151.1"/>
    </source>
</evidence>
<dbReference type="AlphaFoldDB" id="A0A381PAZ7"/>
<sequence>MTVFLSLITSVLYGSGDFLGGLSSRRNTQTQVLITVFLAGTLPLLCVAPLFTSSFTTKDLLLGAVAGIFGAGGLGIFYRGLARGPMSLVAPLTATTSAGVPVIWDLSKGQQPSFICGVGILLAFVAIFTVSRGQPNDGPSISTSAILEALLAGIGFGLFFCVLSETNTESAPWPIVAGRTSAAVVLLVSAAVRKVSIKPAGNWLPLLGCSICDTGANVAFLFALRYGQLGPVAVLASLYPAVTVLLARFALGEHLDRRRVTGLLVTLVAITLVAWG</sequence>
<feature type="transmembrane region" description="Helical" evidence="5">
    <location>
        <begin position="112"/>
        <end position="133"/>
    </location>
</feature>
<dbReference type="PANTHER" id="PTHR32322:SF2">
    <property type="entry name" value="EAMA DOMAIN-CONTAINING PROTEIN"/>
    <property type="match status" value="1"/>
</dbReference>
<dbReference type="InterPro" id="IPR050638">
    <property type="entry name" value="AA-Vitamin_Transporters"/>
</dbReference>
<feature type="transmembrane region" description="Helical" evidence="5">
    <location>
        <begin position="60"/>
        <end position="78"/>
    </location>
</feature>
<evidence type="ECO:0000256" key="3">
    <source>
        <dbReference type="ARBA" id="ARBA00022989"/>
    </source>
</evidence>
<evidence type="ECO:0000256" key="5">
    <source>
        <dbReference type="SAM" id="Phobius"/>
    </source>
</evidence>
<evidence type="ECO:0000256" key="2">
    <source>
        <dbReference type="ARBA" id="ARBA00022692"/>
    </source>
</evidence>